<keyword evidence="4" id="KW-0131">Cell cycle</keyword>
<organism evidence="5 6">
    <name type="scientific">Candidatus Kaiserbacteria bacterium RIFCSPLOWO2_01_FULL_51_21</name>
    <dbReference type="NCBI Taxonomy" id="1798508"/>
    <lineage>
        <taxon>Bacteria</taxon>
        <taxon>Candidatus Kaiseribacteriota</taxon>
    </lineage>
</organism>
<sequence>MELSAKIEALLFFRGEPVGKRELAKMLGSKDAEIEQGITELKSKLENRGIALLEKDDEVELRTAPEASELIEKIRKEELSRDLGKAGAETLAIILYRNPVTRADIDYIRGVNSTFILRNLLIRGLVERVQNPNDQRSFHYKPTFELLAHLGIKNISELPEYTSVQEELEKFTVSQKAEEEDSEKEHA</sequence>
<dbReference type="PANTHER" id="PTHR34298">
    <property type="entry name" value="SEGREGATION AND CONDENSATION PROTEIN B"/>
    <property type="match status" value="1"/>
</dbReference>
<protein>
    <submittedName>
        <fullName evidence="5">SMC-Scp complex subunit ScpB</fullName>
    </submittedName>
</protein>
<dbReference type="InterPro" id="IPR005234">
    <property type="entry name" value="ScpB_csome_segregation"/>
</dbReference>
<gene>
    <name evidence="5" type="ORF">A3A35_02670</name>
</gene>
<dbReference type="GO" id="GO:0051304">
    <property type="term" value="P:chromosome separation"/>
    <property type="evidence" value="ECO:0007669"/>
    <property type="project" value="InterPro"/>
</dbReference>
<proteinExistence type="predicted"/>
<keyword evidence="3" id="KW-0159">Chromosome partition</keyword>
<evidence type="ECO:0000256" key="2">
    <source>
        <dbReference type="ARBA" id="ARBA00022618"/>
    </source>
</evidence>
<evidence type="ECO:0000313" key="5">
    <source>
        <dbReference type="EMBL" id="OGG71800.1"/>
    </source>
</evidence>
<dbReference type="SUPFAM" id="SSF46785">
    <property type="entry name" value="Winged helix' DNA-binding domain"/>
    <property type="match status" value="2"/>
</dbReference>
<dbReference type="InterPro" id="IPR036390">
    <property type="entry name" value="WH_DNA-bd_sf"/>
</dbReference>
<name>A0A1F6EDV9_9BACT</name>
<dbReference type="Gene3D" id="1.10.10.10">
    <property type="entry name" value="Winged helix-like DNA-binding domain superfamily/Winged helix DNA-binding domain"/>
    <property type="match status" value="2"/>
</dbReference>
<keyword evidence="1" id="KW-0963">Cytoplasm</keyword>
<dbReference type="PANTHER" id="PTHR34298:SF2">
    <property type="entry name" value="SEGREGATION AND CONDENSATION PROTEIN B"/>
    <property type="match status" value="1"/>
</dbReference>
<accession>A0A1F6EDV9</accession>
<evidence type="ECO:0000256" key="1">
    <source>
        <dbReference type="ARBA" id="ARBA00022490"/>
    </source>
</evidence>
<dbReference type="Proteomes" id="UP000179115">
    <property type="component" value="Unassembled WGS sequence"/>
</dbReference>
<dbReference type="EMBL" id="MFLV01000009">
    <property type="protein sequence ID" value="OGG71800.1"/>
    <property type="molecule type" value="Genomic_DNA"/>
</dbReference>
<dbReference type="NCBIfam" id="TIGR00281">
    <property type="entry name" value="SMC-Scp complex subunit ScpB"/>
    <property type="match status" value="1"/>
</dbReference>
<keyword evidence="2" id="KW-0132">Cell division</keyword>
<evidence type="ECO:0000256" key="4">
    <source>
        <dbReference type="ARBA" id="ARBA00023306"/>
    </source>
</evidence>
<dbReference type="AlphaFoldDB" id="A0A1F6EDV9"/>
<dbReference type="Pfam" id="PF04079">
    <property type="entry name" value="SMC_ScpB"/>
    <property type="match status" value="1"/>
</dbReference>
<dbReference type="STRING" id="1798508.A3A35_02670"/>
<evidence type="ECO:0000313" key="6">
    <source>
        <dbReference type="Proteomes" id="UP000179115"/>
    </source>
</evidence>
<dbReference type="InterPro" id="IPR036388">
    <property type="entry name" value="WH-like_DNA-bd_sf"/>
</dbReference>
<comment type="caution">
    <text evidence="5">The sequence shown here is derived from an EMBL/GenBank/DDBJ whole genome shotgun (WGS) entry which is preliminary data.</text>
</comment>
<reference evidence="5 6" key="1">
    <citation type="journal article" date="2016" name="Nat. Commun.">
        <title>Thousands of microbial genomes shed light on interconnected biogeochemical processes in an aquifer system.</title>
        <authorList>
            <person name="Anantharaman K."/>
            <person name="Brown C.T."/>
            <person name="Hug L.A."/>
            <person name="Sharon I."/>
            <person name="Castelle C.J."/>
            <person name="Probst A.J."/>
            <person name="Thomas B.C."/>
            <person name="Singh A."/>
            <person name="Wilkins M.J."/>
            <person name="Karaoz U."/>
            <person name="Brodie E.L."/>
            <person name="Williams K.H."/>
            <person name="Hubbard S.S."/>
            <person name="Banfield J.F."/>
        </authorList>
    </citation>
    <scope>NUCLEOTIDE SEQUENCE [LARGE SCALE GENOMIC DNA]</scope>
</reference>
<dbReference type="GO" id="GO:0051301">
    <property type="term" value="P:cell division"/>
    <property type="evidence" value="ECO:0007669"/>
    <property type="project" value="UniProtKB-KW"/>
</dbReference>
<evidence type="ECO:0000256" key="3">
    <source>
        <dbReference type="ARBA" id="ARBA00022829"/>
    </source>
</evidence>